<evidence type="ECO:0000256" key="1">
    <source>
        <dbReference type="SAM" id="MobiDB-lite"/>
    </source>
</evidence>
<gene>
    <name evidence="2" type="ORF">L227DRAFT_612303</name>
</gene>
<dbReference type="Proteomes" id="UP000313359">
    <property type="component" value="Unassembled WGS sequence"/>
</dbReference>
<protein>
    <submittedName>
        <fullName evidence="2">Uncharacterized protein</fullName>
    </submittedName>
</protein>
<keyword evidence="3" id="KW-1185">Reference proteome</keyword>
<proteinExistence type="predicted"/>
<name>A0A5C2S762_9APHY</name>
<feature type="compositionally biased region" description="Low complexity" evidence="1">
    <location>
        <begin position="53"/>
        <end position="78"/>
    </location>
</feature>
<dbReference type="AlphaFoldDB" id="A0A5C2S762"/>
<sequence>MQAPTLYYVHDPASDILPHSARSHTYSTYPPPPSVFLGGDVITSLYMSRIRNTSPDDSSVSTSTPSPAASTLSFAPSPLDETTPSYATPFNNVPSAHEAVPYIFHDWEQLCGPAHHRTSPTAVLHCDVLEMGSLTGNSNSLVAPAPYVQGGDNAAMPPWLAPYTLPTLSTETGTARNPHLATVPSMYSTRSSLVPDVSREHAEQWPFVDVVPPNMGSDMFTQSASNTVFDEGYWAVPLATVTRTHIGIVTHASGLEHQYEPDLRFTIPSDVTPRDFIFPQSSDLRGVFANEVSYPESLSPRMSADTSRTMEWLPSVMPLTHLTEAIFDHRDILGDFELLPSAQAKGARVDDGCATSLGISGDPVQYSP</sequence>
<organism evidence="2 3">
    <name type="scientific">Lentinus tigrinus ALCF2SS1-6</name>
    <dbReference type="NCBI Taxonomy" id="1328759"/>
    <lineage>
        <taxon>Eukaryota</taxon>
        <taxon>Fungi</taxon>
        <taxon>Dikarya</taxon>
        <taxon>Basidiomycota</taxon>
        <taxon>Agaricomycotina</taxon>
        <taxon>Agaricomycetes</taxon>
        <taxon>Polyporales</taxon>
        <taxon>Polyporaceae</taxon>
        <taxon>Lentinus</taxon>
    </lineage>
</organism>
<feature type="compositionally biased region" description="Polar residues" evidence="1">
    <location>
        <begin position="80"/>
        <end position="90"/>
    </location>
</feature>
<dbReference type="EMBL" id="ML122272">
    <property type="protein sequence ID" value="RPD58904.1"/>
    <property type="molecule type" value="Genomic_DNA"/>
</dbReference>
<evidence type="ECO:0000313" key="2">
    <source>
        <dbReference type="EMBL" id="RPD58904.1"/>
    </source>
</evidence>
<evidence type="ECO:0000313" key="3">
    <source>
        <dbReference type="Proteomes" id="UP000313359"/>
    </source>
</evidence>
<accession>A0A5C2S762</accession>
<reference evidence="2" key="1">
    <citation type="journal article" date="2018" name="Genome Biol. Evol.">
        <title>Genomics and development of Lentinus tigrinus, a white-rot wood-decaying mushroom with dimorphic fruiting bodies.</title>
        <authorList>
            <person name="Wu B."/>
            <person name="Xu Z."/>
            <person name="Knudson A."/>
            <person name="Carlson A."/>
            <person name="Chen N."/>
            <person name="Kovaka S."/>
            <person name="LaButti K."/>
            <person name="Lipzen A."/>
            <person name="Pennachio C."/>
            <person name="Riley R."/>
            <person name="Schakwitz W."/>
            <person name="Umezawa K."/>
            <person name="Ohm R.A."/>
            <person name="Grigoriev I.V."/>
            <person name="Nagy L.G."/>
            <person name="Gibbons J."/>
            <person name="Hibbett D."/>
        </authorList>
    </citation>
    <scope>NUCLEOTIDE SEQUENCE [LARGE SCALE GENOMIC DNA]</scope>
    <source>
        <strain evidence="2">ALCF2SS1-6</strain>
    </source>
</reference>
<feature type="region of interest" description="Disordered" evidence="1">
    <location>
        <begin position="53"/>
        <end position="90"/>
    </location>
</feature>